<dbReference type="EC" id="2.1.2.2" evidence="2"/>
<keyword evidence="8" id="KW-1185">Reference proteome</keyword>
<dbReference type="AlphaFoldDB" id="A0AAD7G8M5"/>
<evidence type="ECO:0000256" key="1">
    <source>
        <dbReference type="ARBA" id="ARBA00005054"/>
    </source>
</evidence>
<evidence type="ECO:0000256" key="5">
    <source>
        <dbReference type="SAM" id="MobiDB-lite"/>
    </source>
</evidence>
<dbReference type="Gene3D" id="3.40.50.170">
    <property type="entry name" value="Formyl transferase, N-terminal domain"/>
    <property type="match status" value="1"/>
</dbReference>
<dbReference type="Proteomes" id="UP001221757">
    <property type="component" value="Unassembled WGS sequence"/>
</dbReference>
<dbReference type="GO" id="GO:0004644">
    <property type="term" value="F:phosphoribosylglycinamide formyltransferase activity"/>
    <property type="evidence" value="ECO:0007669"/>
    <property type="project" value="UniProtKB-EC"/>
</dbReference>
<dbReference type="GO" id="GO:0006189">
    <property type="term" value="P:'de novo' IMP biosynthetic process"/>
    <property type="evidence" value="ECO:0007669"/>
    <property type="project" value="TreeGrafter"/>
</dbReference>
<keyword evidence="3" id="KW-0808">Transferase</keyword>
<evidence type="ECO:0000256" key="4">
    <source>
        <dbReference type="ARBA" id="ARBA00022755"/>
    </source>
</evidence>
<dbReference type="SUPFAM" id="SSF53328">
    <property type="entry name" value="Formyltransferase"/>
    <property type="match status" value="1"/>
</dbReference>
<evidence type="ECO:0000256" key="3">
    <source>
        <dbReference type="ARBA" id="ARBA00022679"/>
    </source>
</evidence>
<evidence type="ECO:0000259" key="6">
    <source>
        <dbReference type="Pfam" id="PF00551"/>
    </source>
</evidence>
<sequence length="135" mass="14267">MSTFLPSAGYFYSPSATPRVRSLVVALSLPLPCHGVLKIFSIRDLNLLPPSLLDLHNGAGVPVITIHPALPGAFDGTNAIERAYEAFEMGEIAHSGAMVHRVVKDVDRGEPPAFAAPPPSRPPTPLISPAKGHCV</sequence>
<dbReference type="PANTHER" id="PTHR43369:SF2">
    <property type="entry name" value="PHOSPHORIBOSYLGLYCINAMIDE FORMYLTRANSFERASE"/>
    <property type="match status" value="1"/>
</dbReference>
<keyword evidence="4" id="KW-0658">Purine biosynthesis</keyword>
<comment type="caution">
    <text evidence="7">The sequence shown here is derived from an EMBL/GenBank/DDBJ whole genome shotgun (WGS) entry which is preliminary data.</text>
</comment>
<protein>
    <recommendedName>
        <fullName evidence="2">phosphoribosylglycinamide formyltransferase 1</fullName>
        <ecNumber evidence="2">2.1.2.2</ecNumber>
    </recommendedName>
</protein>
<accession>A0AAD7G8M5</accession>
<comment type="pathway">
    <text evidence="1">Purine metabolism; IMP biosynthesis via de novo pathway; N(2)-formyl-N(1)-(5-phospho-D-ribosyl)glycinamide from N(1)-(5-phospho-D-ribosyl)glycinamide (10-formyl THF route): step 1/1.</text>
</comment>
<name>A0AAD7G8M5_MYCRO</name>
<dbReference type="Pfam" id="PF00551">
    <property type="entry name" value="Formyl_trans_N"/>
    <property type="match status" value="1"/>
</dbReference>
<evidence type="ECO:0000256" key="2">
    <source>
        <dbReference type="ARBA" id="ARBA00012254"/>
    </source>
</evidence>
<feature type="domain" description="Formyl transferase N-terminal" evidence="6">
    <location>
        <begin position="47"/>
        <end position="111"/>
    </location>
</feature>
<reference evidence="7" key="1">
    <citation type="submission" date="2023-03" db="EMBL/GenBank/DDBJ databases">
        <title>Massive genome expansion in bonnet fungi (Mycena s.s.) driven by repeated elements and novel gene families across ecological guilds.</title>
        <authorList>
            <consortium name="Lawrence Berkeley National Laboratory"/>
            <person name="Harder C.B."/>
            <person name="Miyauchi S."/>
            <person name="Viragh M."/>
            <person name="Kuo A."/>
            <person name="Thoen E."/>
            <person name="Andreopoulos B."/>
            <person name="Lu D."/>
            <person name="Skrede I."/>
            <person name="Drula E."/>
            <person name="Henrissat B."/>
            <person name="Morin E."/>
            <person name="Kohler A."/>
            <person name="Barry K."/>
            <person name="LaButti K."/>
            <person name="Morin E."/>
            <person name="Salamov A."/>
            <person name="Lipzen A."/>
            <person name="Mereny Z."/>
            <person name="Hegedus B."/>
            <person name="Baldrian P."/>
            <person name="Stursova M."/>
            <person name="Weitz H."/>
            <person name="Taylor A."/>
            <person name="Grigoriev I.V."/>
            <person name="Nagy L.G."/>
            <person name="Martin F."/>
            <person name="Kauserud H."/>
        </authorList>
    </citation>
    <scope>NUCLEOTIDE SEQUENCE</scope>
    <source>
        <strain evidence="7">CBHHK067</strain>
    </source>
</reference>
<dbReference type="InterPro" id="IPR002376">
    <property type="entry name" value="Formyl_transf_N"/>
</dbReference>
<dbReference type="EMBL" id="JARKIE010000208">
    <property type="protein sequence ID" value="KAJ7666496.1"/>
    <property type="molecule type" value="Genomic_DNA"/>
</dbReference>
<dbReference type="InterPro" id="IPR036477">
    <property type="entry name" value="Formyl_transf_N_sf"/>
</dbReference>
<dbReference type="GO" id="GO:0005737">
    <property type="term" value="C:cytoplasm"/>
    <property type="evidence" value="ECO:0007669"/>
    <property type="project" value="TreeGrafter"/>
</dbReference>
<gene>
    <name evidence="7" type="ORF">B0H17DRAFT_1210544</name>
</gene>
<proteinExistence type="predicted"/>
<dbReference type="PANTHER" id="PTHR43369">
    <property type="entry name" value="PHOSPHORIBOSYLGLYCINAMIDE FORMYLTRANSFERASE"/>
    <property type="match status" value="1"/>
</dbReference>
<feature type="compositionally biased region" description="Pro residues" evidence="5">
    <location>
        <begin position="114"/>
        <end position="126"/>
    </location>
</feature>
<evidence type="ECO:0000313" key="7">
    <source>
        <dbReference type="EMBL" id="KAJ7666496.1"/>
    </source>
</evidence>
<organism evidence="7 8">
    <name type="scientific">Mycena rosella</name>
    <name type="common">Pink bonnet</name>
    <name type="synonym">Agaricus rosellus</name>
    <dbReference type="NCBI Taxonomy" id="1033263"/>
    <lineage>
        <taxon>Eukaryota</taxon>
        <taxon>Fungi</taxon>
        <taxon>Dikarya</taxon>
        <taxon>Basidiomycota</taxon>
        <taxon>Agaricomycotina</taxon>
        <taxon>Agaricomycetes</taxon>
        <taxon>Agaricomycetidae</taxon>
        <taxon>Agaricales</taxon>
        <taxon>Marasmiineae</taxon>
        <taxon>Mycenaceae</taxon>
        <taxon>Mycena</taxon>
    </lineage>
</organism>
<feature type="region of interest" description="Disordered" evidence="5">
    <location>
        <begin position="109"/>
        <end position="135"/>
    </location>
</feature>
<evidence type="ECO:0000313" key="8">
    <source>
        <dbReference type="Proteomes" id="UP001221757"/>
    </source>
</evidence>